<dbReference type="Proteomes" id="UP000327085">
    <property type="component" value="Chromosome 5"/>
</dbReference>
<gene>
    <name evidence="4" type="ORF">ALMOND_2B006001</name>
</gene>
<organism evidence="4 5">
    <name type="scientific">Prunus dulcis</name>
    <name type="common">Almond</name>
    <name type="synonym">Amygdalus dulcis</name>
    <dbReference type="NCBI Taxonomy" id="3755"/>
    <lineage>
        <taxon>Eukaryota</taxon>
        <taxon>Viridiplantae</taxon>
        <taxon>Streptophyta</taxon>
        <taxon>Embryophyta</taxon>
        <taxon>Tracheophyta</taxon>
        <taxon>Spermatophyta</taxon>
        <taxon>Magnoliopsida</taxon>
        <taxon>eudicotyledons</taxon>
        <taxon>Gunneridae</taxon>
        <taxon>Pentapetalae</taxon>
        <taxon>rosids</taxon>
        <taxon>fabids</taxon>
        <taxon>Rosales</taxon>
        <taxon>Rosaceae</taxon>
        <taxon>Amygdaloideae</taxon>
        <taxon>Amygdaleae</taxon>
        <taxon>Prunus</taxon>
    </lineage>
</organism>
<keyword evidence="3" id="KW-0472">Membrane</keyword>
<dbReference type="PANTHER" id="PTHR12993">
    <property type="entry name" value="N-ACETYLGLUCOSAMINYL-PHOSPHATIDYLINOSITOL DE-N-ACETYLASE-RELATED"/>
    <property type="match status" value="1"/>
</dbReference>
<dbReference type="EC" id="3.5.1.89" evidence="2"/>
<dbReference type="Gramene" id="VVA34549">
    <property type="protein sequence ID" value="VVA34549"/>
    <property type="gene ID" value="Prudul26B006001"/>
</dbReference>
<dbReference type="InterPro" id="IPR024078">
    <property type="entry name" value="LmbE-like_dom_sf"/>
</dbReference>
<dbReference type="InterPro" id="IPR003737">
    <property type="entry name" value="GlcNAc_PI_deacetylase-related"/>
</dbReference>
<dbReference type="SUPFAM" id="SSF102588">
    <property type="entry name" value="LmbE-like"/>
    <property type="match status" value="1"/>
</dbReference>
<protein>
    <recommendedName>
        <fullName evidence="2">N-acetylglucosaminylphosphatidylinositol deacetylase</fullName>
        <ecNumber evidence="2">3.5.1.89</ecNumber>
    </recommendedName>
</protein>
<keyword evidence="3" id="KW-0812">Transmembrane</keyword>
<dbReference type="Pfam" id="PF02585">
    <property type="entry name" value="PIG-L"/>
    <property type="match status" value="1"/>
</dbReference>
<evidence type="ECO:0000313" key="4">
    <source>
        <dbReference type="EMBL" id="VVA34549.1"/>
    </source>
</evidence>
<evidence type="ECO:0000313" key="5">
    <source>
        <dbReference type="Proteomes" id="UP000327085"/>
    </source>
</evidence>
<comment type="similarity">
    <text evidence="1">Belongs to the PIGL family.</text>
</comment>
<keyword evidence="3" id="KW-1133">Transmembrane helix</keyword>
<name>A0A5E4G449_PRUDU</name>
<evidence type="ECO:0000256" key="2">
    <source>
        <dbReference type="ARBA" id="ARBA00012176"/>
    </source>
</evidence>
<dbReference type="PANTHER" id="PTHR12993:SF11">
    <property type="entry name" value="N-ACETYLGLUCOSAMINYL-PHOSPHATIDYLINOSITOL DE-N-ACETYLASE"/>
    <property type="match status" value="1"/>
</dbReference>
<dbReference type="GO" id="GO:0000225">
    <property type="term" value="F:N-acetylglucosaminylphosphatidylinositol deacetylase activity"/>
    <property type="evidence" value="ECO:0007669"/>
    <property type="project" value="UniProtKB-EC"/>
</dbReference>
<dbReference type="GO" id="GO:0005783">
    <property type="term" value="C:endoplasmic reticulum"/>
    <property type="evidence" value="ECO:0007669"/>
    <property type="project" value="TreeGrafter"/>
</dbReference>
<dbReference type="EMBL" id="CABIKO010000338">
    <property type="protein sequence ID" value="VVA34549.1"/>
    <property type="molecule type" value="Genomic_DNA"/>
</dbReference>
<dbReference type="GO" id="GO:0006506">
    <property type="term" value="P:GPI anchor biosynthetic process"/>
    <property type="evidence" value="ECO:0007669"/>
    <property type="project" value="UniProtKB-UniPathway"/>
</dbReference>
<feature type="transmembrane region" description="Helical" evidence="3">
    <location>
        <begin position="188"/>
        <end position="209"/>
    </location>
</feature>
<dbReference type="UniPathway" id="UPA00196"/>
<accession>A0A5E4G449</accession>
<dbReference type="GO" id="GO:0016020">
    <property type="term" value="C:membrane"/>
    <property type="evidence" value="ECO:0007669"/>
    <property type="project" value="GOC"/>
</dbReference>
<dbReference type="AlphaFoldDB" id="A0A5E4G449"/>
<evidence type="ECO:0000256" key="1">
    <source>
        <dbReference type="ARBA" id="ARBA00006066"/>
    </source>
</evidence>
<dbReference type="Gene3D" id="3.40.50.10320">
    <property type="entry name" value="LmbE-like"/>
    <property type="match status" value="1"/>
</dbReference>
<dbReference type="InParanoid" id="A0A5E4G449"/>
<proteinExistence type="inferred from homology"/>
<reference evidence="5" key="1">
    <citation type="journal article" date="2020" name="Plant J.">
        <title>Transposons played a major role in the diversification between the closely related almond and peach genomes: results from the almond genome sequence.</title>
        <authorList>
            <person name="Alioto T."/>
            <person name="Alexiou K.G."/>
            <person name="Bardil A."/>
            <person name="Barteri F."/>
            <person name="Castanera R."/>
            <person name="Cruz F."/>
            <person name="Dhingra A."/>
            <person name="Duval H."/>
            <person name="Fernandez I Marti A."/>
            <person name="Frias L."/>
            <person name="Galan B."/>
            <person name="Garcia J.L."/>
            <person name="Howad W."/>
            <person name="Gomez-Garrido J."/>
            <person name="Gut M."/>
            <person name="Julca I."/>
            <person name="Morata J."/>
            <person name="Puigdomenech P."/>
            <person name="Ribeca P."/>
            <person name="Rubio Cabetas M.J."/>
            <person name="Vlasova A."/>
            <person name="Wirthensohn M."/>
            <person name="Garcia-Mas J."/>
            <person name="Gabaldon T."/>
            <person name="Casacuberta J.M."/>
            <person name="Arus P."/>
        </authorList>
    </citation>
    <scope>NUCLEOTIDE SEQUENCE [LARGE SCALE GENOMIC DNA]</scope>
    <source>
        <strain evidence="5">cv. Texas</strain>
    </source>
</reference>
<evidence type="ECO:0000256" key="3">
    <source>
        <dbReference type="SAM" id="Phobius"/>
    </source>
</evidence>
<sequence>MDQISEAEKTQLIFVKHIHKTNNQKQFDDNATSPINQKQNIVPVDTKASLPLLPLWTLKIAPVETAQPRWGPALEVPESQVPGLVVIEKVGQVVVAAAAAAGGGRHWHSSIGNNLVAAGGIAVVVGVENESRKIGLIELGTVDKAAVVVEQGAVDVVGPWNCETVKAEGSEETMMLRKETTNPGACHMAWFLIISSVIVLWVASLCKILHGSYSPPKGTFLNNLKDGGSVNKRNVLLVVAHPDDESMFFTPTINYLTMRGHNIHILCLSIGDADGKGITRKEELYQASAILKVPHQQVKVLDHPDLQDGFGKVWDHNILAMIIEEEINSYGIDLIITFDNYGVSGHCNHRDVHYGVMKLLHASSQRKIEAWELVSTNVFRKYSGPVDIWLSSLYPMQCSHELLHCLLNEQPRKSFRAMAQHSSQWVWFRKLFVGFSSYTYVNTLRKMK</sequence>
<dbReference type="FunCoup" id="A0A5E4G449">
    <property type="interactions" value="3496"/>
</dbReference>